<protein>
    <submittedName>
        <fullName evidence="2">Uncharacterized protein</fullName>
    </submittedName>
</protein>
<keyword evidence="1" id="KW-0472">Membrane</keyword>
<dbReference type="Proteomes" id="UP000887013">
    <property type="component" value="Unassembled WGS sequence"/>
</dbReference>
<evidence type="ECO:0000256" key="1">
    <source>
        <dbReference type="SAM" id="Phobius"/>
    </source>
</evidence>
<dbReference type="AlphaFoldDB" id="A0A8X6US49"/>
<evidence type="ECO:0000313" key="3">
    <source>
        <dbReference type="Proteomes" id="UP000887013"/>
    </source>
</evidence>
<sequence>MRSGIILLIQNPRTPSKEWDQMRLNTHIPLGSQLSKDMALQTIMPVVRDSKVRIRLGPTALHTQTRWSSDLKAMREQHRTPSIVFYFNLVFAPLQVIFWC</sequence>
<keyword evidence="3" id="KW-1185">Reference proteome</keyword>
<comment type="caution">
    <text evidence="2">The sequence shown here is derived from an EMBL/GenBank/DDBJ whole genome shotgun (WGS) entry which is preliminary data.</text>
</comment>
<gene>
    <name evidence="2" type="ORF">NPIL_657061</name>
</gene>
<reference evidence="2" key="1">
    <citation type="submission" date="2020-08" db="EMBL/GenBank/DDBJ databases">
        <title>Multicomponent nature underlies the extraordinary mechanical properties of spider dragline silk.</title>
        <authorList>
            <person name="Kono N."/>
            <person name="Nakamura H."/>
            <person name="Mori M."/>
            <person name="Yoshida Y."/>
            <person name="Ohtoshi R."/>
            <person name="Malay A.D."/>
            <person name="Moran D.A.P."/>
            <person name="Tomita M."/>
            <person name="Numata K."/>
            <person name="Arakawa K."/>
        </authorList>
    </citation>
    <scope>NUCLEOTIDE SEQUENCE</scope>
</reference>
<keyword evidence="1" id="KW-0812">Transmembrane</keyword>
<keyword evidence="1" id="KW-1133">Transmembrane helix</keyword>
<dbReference type="EMBL" id="BMAW01040681">
    <property type="protein sequence ID" value="GFU60566.1"/>
    <property type="molecule type" value="Genomic_DNA"/>
</dbReference>
<feature type="transmembrane region" description="Helical" evidence="1">
    <location>
        <begin position="83"/>
        <end position="99"/>
    </location>
</feature>
<evidence type="ECO:0000313" key="2">
    <source>
        <dbReference type="EMBL" id="GFU60566.1"/>
    </source>
</evidence>
<accession>A0A8X6US49</accession>
<proteinExistence type="predicted"/>
<organism evidence="2 3">
    <name type="scientific">Nephila pilipes</name>
    <name type="common">Giant wood spider</name>
    <name type="synonym">Nephila maculata</name>
    <dbReference type="NCBI Taxonomy" id="299642"/>
    <lineage>
        <taxon>Eukaryota</taxon>
        <taxon>Metazoa</taxon>
        <taxon>Ecdysozoa</taxon>
        <taxon>Arthropoda</taxon>
        <taxon>Chelicerata</taxon>
        <taxon>Arachnida</taxon>
        <taxon>Araneae</taxon>
        <taxon>Araneomorphae</taxon>
        <taxon>Entelegynae</taxon>
        <taxon>Araneoidea</taxon>
        <taxon>Nephilidae</taxon>
        <taxon>Nephila</taxon>
    </lineage>
</organism>
<name>A0A8X6US49_NEPPI</name>